<dbReference type="EMBL" id="JAIWIU010000039">
    <property type="protein sequence ID" value="MCA2015754.1"/>
    <property type="molecule type" value="Genomic_DNA"/>
</dbReference>
<dbReference type="NCBIfam" id="TIGR02532">
    <property type="entry name" value="IV_pilin_GFxxxE"/>
    <property type="match status" value="1"/>
</dbReference>
<reference evidence="3" key="1">
    <citation type="submission" date="2023-07" db="EMBL/GenBank/DDBJ databases">
        <title>Molecular identification of indigenous halophilic bacteria isolated from red sea cost, biodegradation of synthetic dyes and assessment of degraded metabolite toxicity.</title>
        <authorList>
            <person name="Chaieb K."/>
            <person name="Altayb H.N."/>
        </authorList>
    </citation>
    <scope>NUCLEOTIDE SEQUENCE [LARGE SCALE GENOMIC DNA]</scope>
    <source>
        <strain evidence="3">K20</strain>
    </source>
</reference>
<keyword evidence="1" id="KW-1133">Transmembrane helix</keyword>
<dbReference type="Gene3D" id="3.30.700.10">
    <property type="entry name" value="Glycoprotein, Type 4 Pilin"/>
    <property type="match status" value="1"/>
</dbReference>
<organism evidence="2 3">
    <name type="scientific">Vibrio tritonius</name>
    <dbReference type="NCBI Taxonomy" id="1435069"/>
    <lineage>
        <taxon>Bacteria</taxon>
        <taxon>Pseudomonadati</taxon>
        <taxon>Pseudomonadota</taxon>
        <taxon>Gammaproteobacteria</taxon>
        <taxon>Vibrionales</taxon>
        <taxon>Vibrionaceae</taxon>
        <taxon>Vibrio</taxon>
    </lineage>
</organism>
<dbReference type="InterPro" id="IPR045584">
    <property type="entry name" value="Pilin-like"/>
</dbReference>
<comment type="caution">
    <text evidence="2">The sequence shown here is derived from an EMBL/GenBank/DDBJ whole genome shotgun (WGS) entry which is preliminary data.</text>
</comment>
<name>A0ABS7YMT7_9VIBR</name>
<evidence type="ECO:0000313" key="3">
    <source>
        <dbReference type="Proteomes" id="UP001199044"/>
    </source>
</evidence>
<dbReference type="PROSITE" id="PS00409">
    <property type="entry name" value="PROKAR_NTER_METHYL"/>
    <property type="match status" value="1"/>
</dbReference>
<dbReference type="Proteomes" id="UP001199044">
    <property type="component" value="Unassembled WGS sequence"/>
</dbReference>
<feature type="transmembrane region" description="Helical" evidence="1">
    <location>
        <begin position="12"/>
        <end position="31"/>
    </location>
</feature>
<protein>
    <submittedName>
        <fullName evidence="2">Prepilin-type N-terminal cleavage/methylation domain-containing protein</fullName>
    </submittedName>
</protein>
<sequence length="160" mass="16746">MRKSNPAQSGFTLVELVVVIILVSIVSLAAYSRYMGTSGFSVFTAQEQAISVIRQVQINRMQSNLTSPLSNTHYVLAISNSCLGSVAGCASGSGEQRSDVVREEGITFSSSPNVNTVAFDLLGNPLDSAASGVTITIRSNANTVQMCINSQGYVSKGGCA</sequence>
<keyword evidence="3" id="KW-1185">Reference proteome</keyword>
<accession>A0ABS7YMT7</accession>
<dbReference type="Pfam" id="PF07963">
    <property type="entry name" value="N_methyl"/>
    <property type="match status" value="1"/>
</dbReference>
<keyword evidence="1" id="KW-0812">Transmembrane</keyword>
<dbReference type="RefSeq" id="WP_225250001.1">
    <property type="nucleotide sequence ID" value="NZ_JAIWIU010000039.1"/>
</dbReference>
<evidence type="ECO:0000256" key="1">
    <source>
        <dbReference type="SAM" id="Phobius"/>
    </source>
</evidence>
<evidence type="ECO:0000313" key="2">
    <source>
        <dbReference type="EMBL" id="MCA2015754.1"/>
    </source>
</evidence>
<dbReference type="InterPro" id="IPR012902">
    <property type="entry name" value="N_methyl_site"/>
</dbReference>
<proteinExistence type="predicted"/>
<gene>
    <name evidence="2" type="ORF">LDJ79_06505</name>
</gene>
<dbReference type="SUPFAM" id="SSF54523">
    <property type="entry name" value="Pili subunits"/>
    <property type="match status" value="1"/>
</dbReference>
<keyword evidence="1" id="KW-0472">Membrane</keyword>